<proteinExistence type="predicted"/>
<dbReference type="SMART" id="SM00494">
    <property type="entry name" value="ChtBD2"/>
    <property type="match status" value="5"/>
</dbReference>
<dbReference type="InterPro" id="IPR036508">
    <property type="entry name" value="Chitin-bd_dom_sf"/>
</dbReference>
<sequence length="628" mass="65644">MASDVAASSGLVMMHAREVNARNVAMRRSWVQQGNSGVLVMLLLALLPARGSASGTFECTVEGRFPNEDSTDCSTYYLCTKNIDGSLITALVSCPLSTAFSEAERKCVSTPPYVCPYAPLTTTTTTTTTQSTTTNAANAEFVCPGPGRFPNEQSPDCRTYFLCTSIANQLVPVLTVCPSSTVFTPDELKCVLSSTYTCPKLTEGTSDIPTTTPVSEVTTTTTEAITTSTDAPTTTTEVTTTTSEAPTTSTEAPTTTTEAPITTTEAPTTTTEAPTTTTEAPTTTTEAPTTTTEAPTSTTEAPTTTSEAPTTTTEAPTTTTEVPTTTTEAPTTTSEAPTTTTEAPTTTTEAPTTEEATTTSTAATTTTTPDVNTAPTTIAVTTESSVDGPTTTTSNPNLPVFECPGEGRYPDPTAIGCETYMLCVSNSYGSYTAIRFHCPPTTIFSVAVALCVSDVLYACGTNVTAAPPTSSVAPPTTVVTTTTTTPTAFVCPDVGRYPHPGSIYCKSYYLCLYDGKQQLIAVEISCPTGTVFAETEQRCVKSTEYQCVAPTVPTTTTTSTTIATTTSLAGDCIATGKYATDDCRKYRFCVVLATGELVEFIFNCPGTTVFDEGSAVCSDKHVCTRSIS</sequence>
<dbReference type="STRING" id="69004.A0A182QWC0"/>
<feature type="domain" description="Chitin-binding type-2" evidence="2">
    <location>
        <begin position="488"/>
        <end position="549"/>
    </location>
</feature>
<dbReference type="PANTHER" id="PTHR20987:SF0">
    <property type="entry name" value="CHITIN-BINDING TYPE-2 DOMAIN-CONTAINING PROTEIN-RELATED"/>
    <property type="match status" value="1"/>
</dbReference>
<feature type="domain" description="Chitin-binding type-2" evidence="2">
    <location>
        <begin position="56"/>
        <end position="117"/>
    </location>
</feature>
<evidence type="ECO:0000313" key="4">
    <source>
        <dbReference type="Proteomes" id="UP000075886"/>
    </source>
</evidence>
<accession>A0A182QWC0</accession>
<name>A0A182QWC0_9DIPT</name>
<feature type="compositionally biased region" description="Polar residues" evidence="1">
    <location>
        <begin position="378"/>
        <end position="397"/>
    </location>
</feature>
<dbReference type="EnsemblMetazoa" id="AFAF018177-RA">
    <property type="protein sequence ID" value="AFAF018177-PA"/>
    <property type="gene ID" value="AFAF018177"/>
</dbReference>
<dbReference type="PANTHER" id="PTHR20987">
    <property type="entry name" value="CHITIN-BINDING TYPE-2 DOMAIN-CONTAINING PROTEIN-RELATED"/>
    <property type="match status" value="1"/>
</dbReference>
<feature type="compositionally biased region" description="Low complexity" evidence="1">
    <location>
        <begin position="209"/>
        <end position="377"/>
    </location>
</feature>
<dbReference type="PROSITE" id="PS50940">
    <property type="entry name" value="CHIT_BIND_II"/>
    <property type="match status" value="4"/>
</dbReference>
<evidence type="ECO:0000313" key="3">
    <source>
        <dbReference type="EnsemblMetazoa" id="AFAF018177-PA"/>
    </source>
</evidence>
<organism evidence="3 4">
    <name type="scientific">Anopheles farauti</name>
    <dbReference type="NCBI Taxonomy" id="69004"/>
    <lineage>
        <taxon>Eukaryota</taxon>
        <taxon>Metazoa</taxon>
        <taxon>Ecdysozoa</taxon>
        <taxon>Arthropoda</taxon>
        <taxon>Hexapoda</taxon>
        <taxon>Insecta</taxon>
        <taxon>Pterygota</taxon>
        <taxon>Neoptera</taxon>
        <taxon>Endopterygota</taxon>
        <taxon>Diptera</taxon>
        <taxon>Nematocera</taxon>
        <taxon>Culicoidea</taxon>
        <taxon>Culicidae</taxon>
        <taxon>Anophelinae</taxon>
        <taxon>Anopheles</taxon>
    </lineage>
</organism>
<dbReference type="Proteomes" id="UP000075886">
    <property type="component" value="Unassembled WGS sequence"/>
</dbReference>
<feature type="domain" description="Chitin-binding type-2" evidence="2">
    <location>
        <begin position="140"/>
        <end position="200"/>
    </location>
</feature>
<dbReference type="SUPFAM" id="SSF57625">
    <property type="entry name" value="Invertebrate chitin-binding proteins"/>
    <property type="match status" value="4"/>
</dbReference>
<feature type="domain" description="Chitin-binding type-2" evidence="2">
    <location>
        <begin position="400"/>
        <end position="461"/>
    </location>
</feature>
<dbReference type="GO" id="GO:0008061">
    <property type="term" value="F:chitin binding"/>
    <property type="evidence" value="ECO:0007669"/>
    <property type="project" value="InterPro"/>
</dbReference>
<dbReference type="Pfam" id="PF01607">
    <property type="entry name" value="CBM_14"/>
    <property type="match status" value="2"/>
</dbReference>
<dbReference type="EMBL" id="AXCN02002156">
    <property type="status" value="NOT_ANNOTATED_CDS"/>
    <property type="molecule type" value="Genomic_DNA"/>
</dbReference>
<dbReference type="AlphaFoldDB" id="A0A182QWC0"/>
<reference evidence="4" key="1">
    <citation type="submission" date="2014-01" db="EMBL/GenBank/DDBJ databases">
        <title>The Genome Sequence of Anopheles farauti FAR1 (V2).</title>
        <authorList>
            <consortium name="The Broad Institute Genomics Platform"/>
            <person name="Neafsey D.E."/>
            <person name="Besansky N."/>
            <person name="Howell P."/>
            <person name="Walton C."/>
            <person name="Young S.K."/>
            <person name="Zeng Q."/>
            <person name="Gargeya S."/>
            <person name="Fitzgerald M."/>
            <person name="Haas B."/>
            <person name="Abouelleil A."/>
            <person name="Allen A.W."/>
            <person name="Alvarado L."/>
            <person name="Arachchi H.M."/>
            <person name="Berlin A.M."/>
            <person name="Chapman S.B."/>
            <person name="Gainer-Dewar J."/>
            <person name="Goldberg J."/>
            <person name="Griggs A."/>
            <person name="Gujja S."/>
            <person name="Hansen M."/>
            <person name="Howarth C."/>
            <person name="Imamovic A."/>
            <person name="Ireland A."/>
            <person name="Larimer J."/>
            <person name="McCowan C."/>
            <person name="Murphy C."/>
            <person name="Pearson M."/>
            <person name="Poon T.W."/>
            <person name="Priest M."/>
            <person name="Roberts A."/>
            <person name="Saif S."/>
            <person name="Shea T."/>
            <person name="Sisk P."/>
            <person name="Sykes S."/>
            <person name="Wortman J."/>
            <person name="Nusbaum C."/>
            <person name="Birren B."/>
        </authorList>
    </citation>
    <scope>NUCLEOTIDE SEQUENCE [LARGE SCALE GENOMIC DNA]</scope>
    <source>
        <strain evidence="4">FAR1</strain>
    </source>
</reference>
<keyword evidence="4" id="KW-1185">Reference proteome</keyword>
<dbReference type="GO" id="GO:0005576">
    <property type="term" value="C:extracellular region"/>
    <property type="evidence" value="ECO:0007669"/>
    <property type="project" value="InterPro"/>
</dbReference>
<feature type="region of interest" description="Disordered" evidence="1">
    <location>
        <begin position="201"/>
        <end position="399"/>
    </location>
</feature>
<evidence type="ECO:0000259" key="2">
    <source>
        <dbReference type="PROSITE" id="PS50940"/>
    </source>
</evidence>
<dbReference type="VEuPathDB" id="VectorBase:AFAF018177"/>
<protein>
    <recommendedName>
        <fullName evidence="2">Chitin-binding type-2 domain-containing protein</fullName>
    </recommendedName>
</protein>
<dbReference type="InterPro" id="IPR002557">
    <property type="entry name" value="Chitin-bd_dom"/>
</dbReference>
<dbReference type="Gene3D" id="2.170.140.10">
    <property type="entry name" value="Chitin binding domain"/>
    <property type="match status" value="4"/>
</dbReference>
<reference evidence="3" key="2">
    <citation type="submission" date="2020-05" db="UniProtKB">
        <authorList>
            <consortium name="EnsemblMetazoa"/>
        </authorList>
    </citation>
    <scope>IDENTIFICATION</scope>
    <source>
        <strain evidence="3">FAR1</strain>
    </source>
</reference>
<evidence type="ECO:0000256" key="1">
    <source>
        <dbReference type="SAM" id="MobiDB-lite"/>
    </source>
</evidence>